<proteinExistence type="inferred from homology"/>
<dbReference type="SUPFAM" id="SSF88697">
    <property type="entry name" value="PUA domain-like"/>
    <property type="match status" value="1"/>
</dbReference>
<dbReference type="NCBIfam" id="TIGR00425">
    <property type="entry name" value="CBF5"/>
    <property type="match status" value="1"/>
</dbReference>
<dbReference type="Gene3D" id="2.30.130.10">
    <property type="entry name" value="PUA domain"/>
    <property type="match status" value="1"/>
</dbReference>
<keyword evidence="9" id="KW-1185">Reference proteome</keyword>
<comment type="function">
    <text evidence="3">Could be responsible for synthesis of pseudouridine from uracil-55 in the psi GC loop of transfer RNAs.</text>
</comment>
<dbReference type="HAMAP" id="MF_01081">
    <property type="entry name" value="TruB_arch"/>
    <property type="match status" value="1"/>
</dbReference>
<dbReference type="EC" id="5.4.99.25" evidence="3"/>
<dbReference type="EMBL" id="LKBG01000001">
    <property type="protein sequence ID" value="KQB36738.1"/>
    <property type="molecule type" value="Genomic_DNA"/>
</dbReference>
<dbReference type="AlphaFoldDB" id="A0A0P9CLM8"/>
<feature type="domain" description="Dyskerin-like" evidence="6">
    <location>
        <begin position="1"/>
        <end position="26"/>
    </location>
</feature>
<dbReference type="Proteomes" id="UP000050515">
    <property type="component" value="Unassembled WGS sequence"/>
</dbReference>
<evidence type="ECO:0000256" key="4">
    <source>
        <dbReference type="SAM" id="MobiDB-lite"/>
    </source>
</evidence>
<dbReference type="GO" id="GO:0031120">
    <property type="term" value="P:snRNA pseudouridine synthesis"/>
    <property type="evidence" value="ECO:0007669"/>
    <property type="project" value="TreeGrafter"/>
</dbReference>
<dbReference type="InterPro" id="IPR032819">
    <property type="entry name" value="TruB_C"/>
</dbReference>
<dbReference type="EMBL" id="LJCQ01000254">
    <property type="protein sequence ID" value="KPV46379.1"/>
    <property type="molecule type" value="Genomic_DNA"/>
</dbReference>
<evidence type="ECO:0000259" key="5">
    <source>
        <dbReference type="SMART" id="SM00359"/>
    </source>
</evidence>
<dbReference type="GO" id="GO:0031119">
    <property type="term" value="P:tRNA pseudouridine synthesis"/>
    <property type="evidence" value="ECO:0007669"/>
    <property type="project" value="UniProtKB-UniRule"/>
</dbReference>
<organism evidence="7 10">
    <name type="scientific">Acidiplasma aeolicum</name>
    <dbReference type="NCBI Taxonomy" id="507754"/>
    <lineage>
        <taxon>Archaea</taxon>
        <taxon>Methanobacteriati</taxon>
        <taxon>Thermoplasmatota</taxon>
        <taxon>Thermoplasmata</taxon>
        <taxon>Thermoplasmatales</taxon>
        <taxon>Ferroplasmaceae</taxon>
        <taxon>Acidiplasma</taxon>
    </lineage>
</organism>
<dbReference type="Pfam" id="PF01509">
    <property type="entry name" value="TruB_N"/>
    <property type="match status" value="1"/>
</dbReference>
<keyword evidence="1 3" id="KW-0819">tRNA processing</keyword>
<evidence type="ECO:0000256" key="2">
    <source>
        <dbReference type="ARBA" id="ARBA00023235"/>
    </source>
</evidence>
<dbReference type="Proteomes" id="UP000050320">
    <property type="component" value="Unassembled WGS sequence"/>
</dbReference>
<dbReference type="InterPro" id="IPR015947">
    <property type="entry name" value="PUA-like_sf"/>
</dbReference>
<dbReference type="PANTHER" id="PTHR23127:SF0">
    <property type="entry name" value="H_ACA RIBONUCLEOPROTEIN COMPLEX SUBUNIT DKC1"/>
    <property type="match status" value="1"/>
</dbReference>
<dbReference type="GO" id="GO:0031118">
    <property type="term" value="P:rRNA pseudouridine synthesis"/>
    <property type="evidence" value="ECO:0007669"/>
    <property type="project" value="TreeGrafter"/>
</dbReference>
<dbReference type="InterPro" id="IPR026326">
    <property type="entry name" value="TruB_arch"/>
</dbReference>
<sequence>MENIENSINGFIVLDKPAGPTSHQVDSWVRDITGEKKVGHIGTLDPNVSGVLVMALGKATKLIDIVHERPKEYVAVMRFYKELQEKDIRSVFSQFTGKIYQLPPVRSAVSRELRIREIYSLDVLEIKDKLVLFKVKCESGTYIRTLCTDIGYVAGPGGQMADLRRLSTGDFTENMAHTLQDLSDAVILSKLGKPEYLNNMIIGMDFIFKNTPKIIIKKSAIKNILKGSDIFPPGIKTVLGNPRKGDRVAVYSEENELIAYGTMLVDTLNDLKAVDIDGLLVESDNGGKDNVVRRGEERKNIPVYKPGKRLHKNTEHAKERNNTGNGKKPIRNHTGFKGNNSFLRKGKNK</sequence>
<protein>
    <recommendedName>
        <fullName evidence="3">Probable tRNA pseudouridine synthase B</fullName>
        <ecNumber evidence="3">5.4.99.25</ecNumber>
    </recommendedName>
    <alternativeName>
        <fullName evidence="3">tRNA pseudouridine(55) synthase</fullName>
        <shortName evidence="3">Psi55 synthase</shortName>
    </alternativeName>
    <alternativeName>
        <fullName evidence="3">tRNA pseudouridylate synthase</fullName>
    </alternativeName>
    <alternativeName>
        <fullName evidence="3">tRNA-uridine isomerase</fullName>
    </alternativeName>
</protein>
<comment type="similarity">
    <text evidence="3">Belongs to the pseudouridine synthase TruB family. Type 2 subfamily.</text>
</comment>
<keyword evidence="2 3" id="KW-0413">Isomerase</keyword>
<reference evidence="7 10" key="1">
    <citation type="submission" date="2015-09" db="EMBL/GenBank/DDBJ databases">
        <title>Draft genome sequence of Acidiplasma aeolicum DSM 18409.</title>
        <authorList>
            <person name="Hemp J."/>
        </authorList>
    </citation>
    <scope>NUCLEOTIDE SEQUENCE [LARGE SCALE GENOMIC DNA]</scope>
    <source>
        <strain evidence="7 10">V</strain>
    </source>
</reference>
<dbReference type="GO" id="GO:0000495">
    <property type="term" value="P:box H/ACA sno(s)RNA 3'-end processing"/>
    <property type="evidence" value="ECO:0007669"/>
    <property type="project" value="TreeGrafter"/>
</dbReference>
<evidence type="ECO:0000313" key="8">
    <source>
        <dbReference type="EMBL" id="KQB36738.1"/>
    </source>
</evidence>
<dbReference type="OrthoDB" id="35866at2157"/>
<dbReference type="InterPro" id="IPR002478">
    <property type="entry name" value="PUA"/>
</dbReference>
<evidence type="ECO:0000256" key="1">
    <source>
        <dbReference type="ARBA" id="ARBA00022694"/>
    </source>
</evidence>
<dbReference type="PATRIC" id="fig|507754.4.peg.628"/>
<feature type="region of interest" description="Disordered" evidence="4">
    <location>
        <begin position="313"/>
        <end position="349"/>
    </location>
</feature>
<dbReference type="GO" id="GO:0003723">
    <property type="term" value="F:RNA binding"/>
    <property type="evidence" value="ECO:0007669"/>
    <property type="project" value="InterPro"/>
</dbReference>
<dbReference type="RefSeq" id="WP_048101746.1">
    <property type="nucleotide sequence ID" value="NZ_JBBYJF010000003.1"/>
</dbReference>
<feature type="active site" description="Nucleophile" evidence="3">
    <location>
        <position position="45"/>
    </location>
</feature>
<evidence type="ECO:0000256" key="3">
    <source>
        <dbReference type="HAMAP-Rule" id="MF_01081"/>
    </source>
</evidence>
<dbReference type="Pfam" id="PF16198">
    <property type="entry name" value="TruB_C_2"/>
    <property type="match status" value="1"/>
</dbReference>
<dbReference type="GO" id="GO:0160148">
    <property type="term" value="F:tRNA pseudouridine(55) synthase activity"/>
    <property type="evidence" value="ECO:0007669"/>
    <property type="project" value="UniProtKB-EC"/>
</dbReference>
<reference evidence="8 9" key="2">
    <citation type="submission" date="2015-09" db="EMBL/GenBank/DDBJ databases">
        <title>Heavy metals and arsenic resistance mechanisms in polyextremophilic archaea of the family Ferroplasmaceae.</title>
        <authorList>
            <person name="Bulaev A.G."/>
            <person name="Kanygina A.V."/>
        </authorList>
    </citation>
    <scope>NUCLEOTIDE SEQUENCE [LARGE SCALE GENOMIC DNA]</scope>
    <source>
        <strain evidence="8 9">VT</strain>
    </source>
</reference>
<dbReference type="CDD" id="cd07953">
    <property type="entry name" value="PUA"/>
    <property type="match status" value="1"/>
</dbReference>
<dbReference type="Gene3D" id="3.30.2350.10">
    <property type="entry name" value="Pseudouridine synthase"/>
    <property type="match status" value="1"/>
</dbReference>
<dbReference type="GeneID" id="84222232"/>
<name>A0A0P9CLM8_9ARCH</name>
<dbReference type="InterPro" id="IPR036974">
    <property type="entry name" value="PUA_sf"/>
</dbReference>
<comment type="caution">
    <text evidence="7">The sequence shown here is derived from an EMBL/GenBank/DDBJ whole genome shotgun (WGS) entry which is preliminary data.</text>
</comment>
<dbReference type="InterPro" id="IPR012960">
    <property type="entry name" value="Dyskerin-like"/>
</dbReference>
<dbReference type="GO" id="GO:1990481">
    <property type="term" value="P:mRNA pseudouridine synthesis"/>
    <property type="evidence" value="ECO:0007669"/>
    <property type="project" value="TreeGrafter"/>
</dbReference>
<gene>
    <name evidence="3" type="primary">truB</name>
    <name evidence="8" type="ORF">AOG54_00215</name>
    <name evidence="7" type="ORF">SE19_05675</name>
</gene>
<dbReference type="InterPro" id="IPR020103">
    <property type="entry name" value="PsdUridine_synth_cat_dom_sf"/>
</dbReference>
<dbReference type="SMART" id="SM01136">
    <property type="entry name" value="DKCLD"/>
    <property type="match status" value="1"/>
</dbReference>
<feature type="domain" description="PUA" evidence="5">
    <location>
        <begin position="212"/>
        <end position="288"/>
    </location>
</feature>
<evidence type="ECO:0000313" key="7">
    <source>
        <dbReference type="EMBL" id="KPV46379.1"/>
    </source>
</evidence>
<evidence type="ECO:0000313" key="10">
    <source>
        <dbReference type="Proteomes" id="UP000050515"/>
    </source>
</evidence>
<dbReference type="PROSITE" id="PS50890">
    <property type="entry name" value="PUA"/>
    <property type="match status" value="1"/>
</dbReference>
<dbReference type="InterPro" id="IPR004802">
    <property type="entry name" value="tRNA_PsdUridine_synth_B_fam"/>
</dbReference>
<dbReference type="SMART" id="SM00359">
    <property type="entry name" value="PUA"/>
    <property type="match status" value="1"/>
</dbReference>
<evidence type="ECO:0000313" key="9">
    <source>
        <dbReference type="Proteomes" id="UP000050320"/>
    </source>
</evidence>
<dbReference type="PANTHER" id="PTHR23127">
    <property type="entry name" value="CENTROMERE/MICROTUBULE BINDING PROTEIN CBF5"/>
    <property type="match status" value="1"/>
</dbReference>
<comment type="catalytic activity">
    <reaction evidence="3">
        <text>uridine(55) in tRNA = pseudouridine(55) in tRNA</text>
        <dbReference type="Rhea" id="RHEA:42532"/>
        <dbReference type="Rhea" id="RHEA-COMP:10101"/>
        <dbReference type="Rhea" id="RHEA-COMP:10102"/>
        <dbReference type="ChEBI" id="CHEBI:65314"/>
        <dbReference type="ChEBI" id="CHEBI:65315"/>
        <dbReference type="EC" id="5.4.99.25"/>
    </reaction>
</comment>
<dbReference type="InterPro" id="IPR002501">
    <property type="entry name" value="PsdUridine_synth_N"/>
</dbReference>
<dbReference type="SUPFAM" id="SSF55120">
    <property type="entry name" value="Pseudouridine synthase"/>
    <property type="match status" value="1"/>
</dbReference>
<accession>A0A0P9CLM8</accession>
<dbReference type="NCBIfam" id="NF003280">
    <property type="entry name" value="PRK04270.1"/>
    <property type="match status" value="1"/>
</dbReference>
<evidence type="ECO:0000259" key="6">
    <source>
        <dbReference type="SMART" id="SM01136"/>
    </source>
</evidence>
<dbReference type="Pfam" id="PF01472">
    <property type="entry name" value="PUA"/>
    <property type="match status" value="1"/>
</dbReference>